<evidence type="ECO:0000313" key="14">
    <source>
        <dbReference type="Proteomes" id="UP001611548"/>
    </source>
</evidence>
<keyword evidence="8 10" id="KW-1133">Transmembrane helix</keyword>
<evidence type="ECO:0000313" key="13">
    <source>
        <dbReference type="EMBL" id="MFI1963237.1"/>
    </source>
</evidence>
<dbReference type="Pfam" id="PF02518">
    <property type="entry name" value="HATPase_c"/>
    <property type="match status" value="1"/>
</dbReference>
<dbReference type="SMART" id="SM00388">
    <property type="entry name" value="HisKA"/>
    <property type="match status" value="1"/>
</dbReference>
<accession>A0ABW7UPC1</accession>
<dbReference type="Pfam" id="PF00512">
    <property type="entry name" value="HisKA"/>
    <property type="match status" value="1"/>
</dbReference>
<feature type="transmembrane region" description="Helical" evidence="10">
    <location>
        <begin position="21"/>
        <end position="44"/>
    </location>
</feature>
<keyword evidence="14" id="KW-1185">Reference proteome</keyword>
<evidence type="ECO:0000256" key="3">
    <source>
        <dbReference type="ARBA" id="ARBA00012438"/>
    </source>
</evidence>
<feature type="domain" description="HAMP" evidence="12">
    <location>
        <begin position="123"/>
        <end position="180"/>
    </location>
</feature>
<evidence type="ECO:0000259" key="11">
    <source>
        <dbReference type="PROSITE" id="PS50109"/>
    </source>
</evidence>
<dbReference type="InterPro" id="IPR003594">
    <property type="entry name" value="HATPase_dom"/>
</dbReference>
<dbReference type="RefSeq" id="WP_240483718.1">
    <property type="nucleotide sequence ID" value="NZ_JBIRWE010000001.1"/>
</dbReference>
<evidence type="ECO:0000256" key="5">
    <source>
        <dbReference type="ARBA" id="ARBA00022679"/>
    </source>
</evidence>
<dbReference type="Gene3D" id="6.10.340.10">
    <property type="match status" value="1"/>
</dbReference>
<dbReference type="Gene3D" id="1.10.287.130">
    <property type="match status" value="1"/>
</dbReference>
<reference evidence="13 14" key="1">
    <citation type="submission" date="2024-10" db="EMBL/GenBank/DDBJ databases">
        <title>The Natural Products Discovery Center: Release of the First 8490 Sequenced Strains for Exploring Actinobacteria Biosynthetic Diversity.</title>
        <authorList>
            <person name="Kalkreuter E."/>
            <person name="Kautsar S.A."/>
            <person name="Yang D."/>
            <person name="Bader C.D."/>
            <person name="Teijaro C.N."/>
            <person name="Fluegel L."/>
            <person name="Davis C.M."/>
            <person name="Simpson J.R."/>
            <person name="Lauterbach L."/>
            <person name="Steele A.D."/>
            <person name="Gui C."/>
            <person name="Meng S."/>
            <person name="Li G."/>
            <person name="Viehrig K."/>
            <person name="Ye F."/>
            <person name="Su P."/>
            <person name="Kiefer A.F."/>
            <person name="Nichols A."/>
            <person name="Cepeda A.J."/>
            <person name="Yan W."/>
            <person name="Fan B."/>
            <person name="Jiang Y."/>
            <person name="Adhikari A."/>
            <person name="Zheng C.-J."/>
            <person name="Schuster L."/>
            <person name="Cowan T.M."/>
            <person name="Smanski M.J."/>
            <person name="Chevrette M.G."/>
            <person name="De Carvalho L.P.S."/>
            <person name="Shen B."/>
        </authorList>
    </citation>
    <scope>NUCLEOTIDE SEQUENCE [LARGE SCALE GENOMIC DNA]</scope>
    <source>
        <strain evidence="13 14">NPDC020327</strain>
    </source>
</reference>
<dbReference type="SUPFAM" id="SSF55874">
    <property type="entry name" value="ATPase domain of HSP90 chaperone/DNA topoisomerase II/histidine kinase"/>
    <property type="match status" value="1"/>
</dbReference>
<dbReference type="SMART" id="SM00387">
    <property type="entry name" value="HATPase_c"/>
    <property type="match status" value="1"/>
</dbReference>
<dbReference type="InterPro" id="IPR036097">
    <property type="entry name" value="HisK_dim/P_sf"/>
</dbReference>
<protein>
    <recommendedName>
        <fullName evidence="3">histidine kinase</fullName>
        <ecNumber evidence="3">2.7.13.3</ecNumber>
    </recommendedName>
</protein>
<dbReference type="InterPro" id="IPR050428">
    <property type="entry name" value="TCS_sensor_his_kinase"/>
</dbReference>
<dbReference type="InterPro" id="IPR005467">
    <property type="entry name" value="His_kinase_dom"/>
</dbReference>
<dbReference type="InterPro" id="IPR003660">
    <property type="entry name" value="HAMP_dom"/>
</dbReference>
<dbReference type="Proteomes" id="UP001611548">
    <property type="component" value="Unassembled WGS sequence"/>
</dbReference>
<dbReference type="EC" id="2.7.13.3" evidence="3"/>
<feature type="domain" description="Histidine kinase" evidence="11">
    <location>
        <begin position="188"/>
        <end position="395"/>
    </location>
</feature>
<evidence type="ECO:0000256" key="10">
    <source>
        <dbReference type="SAM" id="Phobius"/>
    </source>
</evidence>
<keyword evidence="7" id="KW-0418">Kinase</keyword>
<comment type="catalytic activity">
    <reaction evidence="1">
        <text>ATP + protein L-histidine = ADP + protein N-phospho-L-histidine.</text>
        <dbReference type="EC" id="2.7.13.3"/>
    </reaction>
</comment>
<dbReference type="PROSITE" id="PS50109">
    <property type="entry name" value="HIS_KIN"/>
    <property type="match status" value="1"/>
</dbReference>
<comment type="subcellular location">
    <subcellularLocation>
        <location evidence="2">Cell membrane</location>
    </subcellularLocation>
</comment>
<dbReference type="PANTHER" id="PTHR45436">
    <property type="entry name" value="SENSOR HISTIDINE KINASE YKOH"/>
    <property type="match status" value="1"/>
</dbReference>
<dbReference type="CDD" id="cd00082">
    <property type="entry name" value="HisKA"/>
    <property type="match status" value="1"/>
</dbReference>
<comment type="caution">
    <text evidence="13">The sequence shown here is derived from an EMBL/GenBank/DDBJ whole genome shotgun (WGS) entry which is preliminary data.</text>
</comment>
<evidence type="ECO:0000256" key="1">
    <source>
        <dbReference type="ARBA" id="ARBA00000085"/>
    </source>
</evidence>
<gene>
    <name evidence="13" type="ORF">ACH429_03710</name>
</gene>
<organism evidence="13 14">
    <name type="scientific">Streptomyces pathocidini</name>
    <dbReference type="NCBI Taxonomy" id="1650571"/>
    <lineage>
        <taxon>Bacteria</taxon>
        <taxon>Bacillati</taxon>
        <taxon>Actinomycetota</taxon>
        <taxon>Actinomycetes</taxon>
        <taxon>Kitasatosporales</taxon>
        <taxon>Streptomycetaceae</taxon>
        <taxon>Streptomyces</taxon>
    </lineage>
</organism>
<evidence type="ECO:0000256" key="8">
    <source>
        <dbReference type="ARBA" id="ARBA00022989"/>
    </source>
</evidence>
<dbReference type="InterPro" id="IPR036890">
    <property type="entry name" value="HATPase_C_sf"/>
</dbReference>
<dbReference type="Gene3D" id="3.30.565.10">
    <property type="entry name" value="Histidine kinase-like ATPase, C-terminal domain"/>
    <property type="match status" value="1"/>
</dbReference>
<dbReference type="SMART" id="SM00304">
    <property type="entry name" value="HAMP"/>
    <property type="match status" value="1"/>
</dbReference>
<sequence>MTRVLRRRAARHVRRIPIRARLAASITALFVLAGATLLTVVVTLTHRGTEDAVKGDVVPLDSLPKGTATSLPHVSAPAPQGQGSTLPTRVVTQTALEQMLTWSAIGLVLLSLVVGVASWHLARRALRPVRAVTLTARRIGQESLHERTGLRDAMDRPHDEVQELAYTFDEMLGRLERSFETQRRFVANASHELRTPLTAARLCLEVGLGDEVPDHVAEVRETALTINKQAGELIDSLLILARGDSGIELPVEVALHEVVALAYAESDAAADKARIDRRCVLEETSVRGDPVLLKHLVTNLLVNAVRYNHPGGTLQVTLRDLALTVTNTGERIPGERVPELTQPFTRGTTDRTDNRGHGLGLSIVHSIALAHRADLTIEANEAGGLTVRVAFPEPGGP</sequence>
<keyword evidence="13" id="KW-0067">ATP-binding</keyword>
<keyword evidence="4" id="KW-0597">Phosphoprotein</keyword>
<evidence type="ECO:0000256" key="7">
    <source>
        <dbReference type="ARBA" id="ARBA00022777"/>
    </source>
</evidence>
<keyword evidence="9" id="KW-0902">Two-component regulatory system</keyword>
<feature type="transmembrane region" description="Helical" evidence="10">
    <location>
        <begin position="99"/>
        <end position="122"/>
    </location>
</feature>
<evidence type="ECO:0000256" key="6">
    <source>
        <dbReference type="ARBA" id="ARBA00022692"/>
    </source>
</evidence>
<name>A0ABW7UPC1_9ACTN</name>
<evidence type="ECO:0000256" key="9">
    <source>
        <dbReference type="ARBA" id="ARBA00023012"/>
    </source>
</evidence>
<dbReference type="EMBL" id="JBIRWE010000001">
    <property type="protein sequence ID" value="MFI1963237.1"/>
    <property type="molecule type" value="Genomic_DNA"/>
</dbReference>
<dbReference type="CDD" id="cd06225">
    <property type="entry name" value="HAMP"/>
    <property type="match status" value="1"/>
</dbReference>
<dbReference type="GO" id="GO:0005524">
    <property type="term" value="F:ATP binding"/>
    <property type="evidence" value="ECO:0007669"/>
    <property type="project" value="UniProtKB-KW"/>
</dbReference>
<dbReference type="SUPFAM" id="SSF47384">
    <property type="entry name" value="Homodimeric domain of signal transducing histidine kinase"/>
    <property type="match status" value="1"/>
</dbReference>
<dbReference type="PANTHER" id="PTHR45436:SF5">
    <property type="entry name" value="SENSOR HISTIDINE KINASE TRCS"/>
    <property type="match status" value="1"/>
</dbReference>
<proteinExistence type="predicted"/>
<dbReference type="InterPro" id="IPR003661">
    <property type="entry name" value="HisK_dim/P_dom"/>
</dbReference>
<dbReference type="Pfam" id="PF00672">
    <property type="entry name" value="HAMP"/>
    <property type="match status" value="1"/>
</dbReference>
<keyword evidence="10" id="KW-0472">Membrane</keyword>
<dbReference type="PROSITE" id="PS50885">
    <property type="entry name" value="HAMP"/>
    <property type="match status" value="1"/>
</dbReference>
<evidence type="ECO:0000256" key="4">
    <source>
        <dbReference type="ARBA" id="ARBA00022553"/>
    </source>
</evidence>
<keyword evidence="5" id="KW-0808">Transferase</keyword>
<keyword evidence="13" id="KW-0547">Nucleotide-binding</keyword>
<evidence type="ECO:0000259" key="12">
    <source>
        <dbReference type="PROSITE" id="PS50885"/>
    </source>
</evidence>
<keyword evidence="6 10" id="KW-0812">Transmembrane</keyword>
<evidence type="ECO:0000256" key="2">
    <source>
        <dbReference type="ARBA" id="ARBA00004236"/>
    </source>
</evidence>